<evidence type="ECO:0000256" key="7">
    <source>
        <dbReference type="SAM" id="Phobius"/>
    </source>
</evidence>
<evidence type="ECO:0000256" key="6">
    <source>
        <dbReference type="ARBA" id="ARBA00023136"/>
    </source>
</evidence>
<reference evidence="10" key="2">
    <citation type="submission" date="2022-02" db="EMBL/GenBank/DDBJ databases">
        <authorList>
            <person name="Elcheninov A.G."/>
            <person name="Sorokin D.Y."/>
            <person name="Kublanov I.V."/>
        </authorList>
    </citation>
    <scope>NUCLEOTIDE SEQUENCE</scope>
    <source>
        <strain evidence="10">AArc-St2</strain>
    </source>
</reference>
<feature type="domain" description="RCK N-terminal" evidence="9">
    <location>
        <begin position="409"/>
        <end position="519"/>
    </location>
</feature>
<name>A0AAE3K7S8_9EURY</name>
<feature type="transmembrane region" description="Helical" evidence="7">
    <location>
        <begin position="52"/>
        <end position="70"/>
    </location>
</feature>
<proteinExistence type="inferred from homology"/>
<keyword evidence="5 7" id="KW-1133">Transmembrane helix</keyword>
<organism evidence="10 11">
    <name type="scientific">Natronocalculus amylovorans</name>
    <dbReference type="NCBI Taxonomy" id="2917812"/>
    <lineage>
        <taxon>Archaea</taxon>
        <taxon>Methanobacteriati</taxon>
        <taxon>Methanobacteriota</taxon>
        <taxon>Stenosarchaea group</taxon>
        <taxon>Halobacteria</taxon>
        <taxon>Halobacteriales</taxon>
        <taxon>Haloferacaceae</taxon>
        <taxon>Natronocalculus</taxon>
    </lineage>
</organism>
<comment type="caution">
    <text evidence="10">The sequence shown here is derived from an EMBL/GenBank/DDBJ whole genome shotgun (WGS) entry which is preliminary data.</text>
</comment>
<keyword evidence="4 7" id="KW-0812">Transmembrane</keyword>
<dbReference type="Gene3D" id="1.20.1530.20">
    <property type="match status" value="1"/>
</dbReference>
<comment type="subcellular location">
    <subcellularLocation>
        <location evidence="1">Membrane</location>
        <topology evidence="1">Multi-pass membrane protein</topology>
    </subcellularLocation>
</comment>
<evidence type="ECO:0000256" key="5">
    <source>
        <dbReference type="ARBA" id="ARBA00022989"/>
    </source>
</evidence>
<dbReference type="InterPro" id="IPR006153">
    <property type="entry name" value="Cation/H_exchanger_TM"/>
</dbReference>
<keyword evidence="3" id="KW-0813">Transport</keyword>
<dbReference type="Pfam" id="PF00999">
    <property type="entry name" value="Na_H_Exchanger"/>
    <property type="match status" value="1"/>
</dbReference>
<accession>A0AAE3K7S8</accession>
<dbReference type="SUPFAM" id="SSF51735">
    <property type="entry name" value="NAD(P)-binding Rossmann-fold domains"/>
    <property type="match status" value="1"/>
</dbReference>
<dbReference type="GO" id="GO:0016020">
    <property type="term" value="C:membrane"/>
    <property type="evidence" value="ECO:0007669"/>
    <property type="project" value="UniProtKB-SubCell"/>
</dbReference>
<evidence type="ECO:0000259" key="8">
    <source>
        <dbReference type="Pfam" id="PF00999"/>
    </source>
</evidence>
<feature type="transmembrane region" description="Helical" evidence="7">
    <location>
        <begin position="355"/>
        <end position="373"/>
    </location>
</feature>
<protein>
    <submittedName>
        <fullName evidence="10">Cation:proton antiporter</fullName>
    </submittedName>
</protein>
<feature type="transmembrane region" description="Helical" evidence="7">
    <location>
        <begin position="145"/>
        <end position="167"/>
    </location>
</feature>
<comment type="similarity">
    <text evidence="2">Belongs to the monovalent cation:proton antiporter 2 (CPA2) transporter (TC 2.A.37) family.</text>
</comment>
<feature type="domain" description="Cation/H+ exchanger transmembrane" evidence="8">
    <location>
        <begin position="16"/>
        <end position="368"/>
    </location>
</feature>
<dbReference type="AlphaFoldDB" id="A0AAE3K7S8"/>
<dbReference type="InterPro" id="IPR038770">
    <property type="entry name" value="Na+/solute_symporter_sf"/>
</dbReference>
<dbReference type="PANTHER" id="PTHR42751">
    <property type="entry name" value="SODIUM/HYDROGEN EXCHANGER FAMILY/TRKA DOMAIN PROTEIN"/>
    <property type="match status" value="1"/>
</dbReference>
<dbReference type="InterPro" id="IPR036291">
    <property type="entry name" value="NAD(P)-bd_dom_sf"/>
</dbReference>
<dbReference type="PANTHER" id="PTHR42751:SF3">
    <property type="entry name" value="SODIUM_GLUTAMATE SYMPORTER"/>
    <property type="match status" value="1"/>
</dbReference>
<sequence length="575" mass="61888">MSELIAPLAFVFIGSAILLLLVSRIGLPAVPLYIVVGLAIGEFIPPGLTLELAQLGIAFLVFVFGVNVEPERFFSVARDSEYVAAAQLFIVGGATFAVGFLLGLEPVSAAFFATAASLSSSLVGRKLAKTDIRENLIHGRLTESIHFVQDLFAIGIILVLSSAVFIPEAATTGTVLDGVALPLGYGVMILGVALAIRVYLFDFLVSLSGDSDELIMLTSIALLISFLALSEFVGVSIAVGAFAAGLAITRDFDANLSLQSALESIETFFTAIFFVTLGSLVAIPNVDVVALAIALGVSIVILKPVVTIVVLIREGYDARTACLTSFSLDQVSEFSLILAISGLLAGQITQQLFEVIILASAVTMITSTITYQYDDRIYRAFARTGVFDRVNTPNIEHGIETAKPLEDHVIVIGYGKLGSGVTAVCRDNETTVVIVESDPDRYELARDFHDTCVFGDAMSEQTWERLNPSAAKAIISTSSQRGLSSYLLSKETDADLILRADRIPEAIELHNQGAAYVTVPDFLASEQFGETISRLLEADAEPTALREENRRLLREQVSDARIVGQFPVDYLEYHR</sequence>
<evidence type="ECO:0000256" key="4">
    <source>
        <dbReference type="ARBA" id="ARBA00022692"/>
    </source>
</evidence>
<reference evidence="10" key="1">
    <citation type="journal article" date="2022" name="Syst. Appl. Microbiol.">
        <title>Natronocalculus amylovorans gen. nov., sp. nov., and Natranaeroarchaeum aerophilus sp. nov., dominant culturable amylolytic natronoarchaea from hypersaline soda lakes in southwestern Siberia.</title>
        <authorList>
            <person name="Sorokin D.Y."/>
            <person name="Elcheninov A.G."/>
            <person name="Khizhniak T.V."/>
            <person name="Koenen M."/>
            <person name="Bale N.J."/>
            <person name="Damste J.S.S."/>
            <person name="Kublanov I.V."/>
        </authorList>
    </citation>
    <scope>NUCLEOTIDE SEQUENCE</scope>
    <source>
        <strain evidence="10">AArc-St2</strain>
    </source>
</reference>
<evidence type="ECO:0000256" key="3">
    <source>
        <dbReference type="ARBA" id="ARBA00022448"/>
    </source>
</evidence>
<evidence type="ECO:0000313" key="11">
    <source>
        <dbReference type="Proteomes" id="UP001203207"/>
    </source>
</evidence>
<dbReference type="GO" id="GO:1902600">
    <property type="term" value="P:proton transmembrane transport"/>
    <property type="evidence" value="ECO:0007669"/>
    <property type="project" value="InterPro"/>
</dbReference>
<gene>
    <name evidence="10" type="ORF">AArcSt2_06215</name>
</gene>
<dbReference type="Gene3D" id="3.40.50.720">
    <property type="entry name" value="NAD(P)-binding Rossmann-like Domain"/>
    <property type="match status" value="1"/>
</dbReference>
<dbReference type="InterPro" id="IPR003148">
    <property type="entry name" value="RCK_N"/>
</dbReference>
<keyword evidence="11" id="KW-1185">Reference proteome</keyword>
<feature type="transmembrane region" description="Helical" evidence="7">
    <location>
        <begin position="289"/>
        <end position="311"/>
    </location>
</feature>
<evidence type="ECO:0000256" key="1">
    <source>
        <dbReference type="ARBA" id="ARBA00004141"/>
    </source>
</evidence>
<dbReference type="RefSeq" id="WP_250583456.1">
    <property type="nucleotide sequence ID" value="NZ_JAKRVX010000002.1"/>
</dbReference>
<dbReference type="Proteomes" id="UP001203207">
    <property type="component" value="Unassembled WGS sequence"/>
</dbReference>
<dbReference type="Pfam" id="PF02254">
    <property type="entry name" value="TrkA_N"/>
    <property type="match status" value="1"/>
</dbReference>
<keyword evidence="6 7" id="KW-0472">Membrane</keyword>
<evidence type="ECO:0000259" key="9">
    <source>
        <dbReference type="Pfam" id="PF02254"/>
    </source>
</evidence>
<feature type="transmembrane region" description="Helical" evidence="7">
    <location>
        <begin position="264"/>
        <end position="283"/>
    </location>
</feature>
<dbReference type="GO" id="GO:0015297">
    <property type="term" value="F:antiporter activity"/>
    <property type="evidence" value="ECO:0007669"/>
    <property type="project" value="InterPro"/>
</dbReference>
<dbReference type="EMBL" id="JAKRVX010000002">
    <property type="protein sequence ID" value="MCL9816537.1"/>
    <property type="molecule type" value="Genomic_DNA"/>
</dbReference>
<feature type="transmembrane region" description="Helical" evidence="7">
    <location>
        <begin position="179"/>
        <end position="200"/>
    </location>
</feature>
<evidence type="ECO:0000313" key="10">
    <source>
        <dbReference type="EMBL" id="MCL9816537.1"/>
    </source>
</evidence>
<evidence type="ECO:0000256" key="2">
    <source>
        <dbReference type="ARBA" id="ARBA00005551"/>
    </source>
</evidence>
<dbReference type="GO" id="GO:0006813">
    <property type="term" value="P:potassium ion transport"/>
    <property type="evidence" value="ECO:0007669"/>
    <property type="project" value="InterPro"/>
</dbReference>
<feature type="transmembrane region" description="Helical" evidence="7">
    <location>
        <begin position="82"/>
        <end position="101"/>
    </location>
</feature>